<dbReference type="PROSITE" id="PS52045">
    <property type="entry name" value="NEPROSIN_PEP_CD"/>
    <property type="match status" value="1"/>
</dbReference>
<proteinExistence type="predicted"/>
<evidence type="ECO:0000313" key="3">
    <source>
        <dbReference type="RefSeq" id="XP_039119468.1"/>
    </source>
</evidence>
<evidence type="ECO:0000259" key="1">
    <source>
        <dbReference type="PROSITE" id="PS52045"/>
    </source>
</evidence>
<organism evidence="2 3">
    <name type="scientific">Dioscorea cayennensis subsp. rotundata</name>
    <name type="common">White Guinea yam</name>
    <name type="synonym">Dioscorea rotundata</name>
    <dbReference type="NCBI Taxonomy" id="55577"/>
    <lineage>
        <taxon>Eukaryota</taxon>
        <taxon>Viridiplantae</taxon>
        <taxon>Streptophyta</taxon>
        <taxon>Embryophyta</taxon>
        <taxon>Tracheophyta</taxon>
        <taxon>Spermatophyta</taxon>
        <taxon>Magnoliopsida</taxon>
        <taxon>Liliopsida</taxon>
        <taxon>Dioscoreales</taxon>
        <taxon>Dioscoreaceae</taxon>
        <taxon>Dioscorea</taxon>
    </lineage>
</organism>
<dbReference type="PANTHER" id="PTHR31589">
    <property type="entry name" value="PROTEIN, PUTATIVE (DUF239)-RELATED-RELATED"/>
    <property type="match status" value="1"/>
</dbReference>
<evidence type="ECO:0000313" key="2">
    <source>
        <dbReference type="Proteomes" id="UP001515500"/>
    </source>
</evidence>
<sequence length="246" mass="27528">MYLAPSGEGQIYYGAKATFSIYGVPEVKDTQLSSACIWIINGHGSPKRNMIIVGWTVHPYLYKDNRTHLFTLWTRDGFQTYCYDTRCPGFILANKTNMVPGSLIDQVSTYGGPQYDITIKVYKDSASGNWWLYYGASGHYNDLNAIGYWPSSLFTSLADSASDIHFGGTVAYLANEQGPPMGSGHYPDEGEGKAATFNRIQGVYKNGNMYDFQDNFNVVEDKRECYRVSEFKNNGFFYGGPGHCIN</sequence>
<dbReference type="Pfam" id="PF03080">
    <property type="entry name" value="Neprosin"/>
    <property type="match status" value="1"/>
</dbReference>
<dbReference type="InterPro" id="IPR053168">
    <property type="entry name" value="Glutamic_endopeptidase"/>
</dbReference>
<keyword evidence="2" id="KW-1185">Reference proteome</keyword>
<dbReference type="RefSeq" id="XP_039119468.1">
    <property type="nucleotide sequence ID" value="XM_039263534.1"/>
</dbReference>
<dbReference type="Gene3D" id="3.90.1320.10">
    <property type="entry name" value="Outer-capsid protein sigma 3, large lobe"/>
    <property type="match status" value="1"/>
</dbReference>
<accession>A0AB40AWR6</accession>
<feature type="domain" description="Neprosin PEP catalytic" evidence="1">
    <location>
        <begin position="1"/>
        <end position="245"/>
    </location>
</feature>
<dbReference type="GeneID" id="120255771"/>
<dbReference type="AlphaFoldDB" id="A0AB40AWR6"/>
<name>A0AB40AWR6_DIOCR</name>
<dbReference type="Proteomes" id="UP001515500">
    <property type="component" value="Unplaced"/>
</dbReference>
<dbReference type="PANTHER" id="PTHR31589:SF223">
    <property type="entry name" value="PROTEIN, PUTATIVE (DUF239)-RELATED"/>
    <property type="match status" value="1"/>
</dbReference>
<protein>
    <submittedName>
        <fullName evidence="3">Uncharacterized protein LOC120255771</fullName>
    </submittedName>
</protein>
<reference evidence="3" key="1">
    <citation type="submission" date="2025-08" db="UniProtKB">
        <authorList>
            <consortium name="RefSeq"/>
        </authorList>
    </citation>
    <scope>IDENTIFICATION</scope>
</reference>
<dbReference type="InterPro" id="IPR004314">
    <property type="entry name" value="Neprosin"/>
</dbReference>
<gene>
    <name evidence="3" type="primary">LOC120255771</name>
</gene>